<dbReference type="EMBL" id="JACIIV010000053">
    <property type="protein sequence ID" value="MBB6229466.1"/>
    <property type="molecule type" value="Genomic_DNA"/>
</dbReference>
<evidence type="ECO:0000313" key="2">
    <source>
        <dbReference type="EMBL" id="MBB6229466.1"/>
    </source>
</evidence>
<feature type="domain" description="Transposase DDE" evidence="1">
    <location>
        <begin position="14"/>
        <end position="447"/>
    </location>
</feature>
<dbReference type="InterPro" id="IPR012337">
    <property type="entry name" value="RNaseH-like_sf"/>
</dbReference>
<name>A0A841LBF4_9SPHN</name>
<sequence>MLSDSKLLFSFLAVLGKKVTAAFDGGRLTSDGGALLLAMAERTMGICDALASCVADRRDRARRIHSVADIFKARVLAIACGYEDADDLDSLRHDPAFRLALGKLVEAGPGLASQPTMSRWENAPTTLELARMMKRMVAIYCASYAAPPAAVTLDIDDTCDVAHGCQQLSFWNGHYGERCFLPIHVYDTATGRPVAMLLRTGKTPTGREAAGHIRRHVRQIRRHWPYTHITIRGDGHYGRPEVMDWCEVNGVDYILGLTGNAVLRGDTVLAMAADDCAVRRALKDLPDLRCHAETCYAAKRWKRALRVVARIEACRAGMDIRYVVTSLTKPTAEHIYEKHYCQRGQAENLIKMHKGQLASDRTSCRSANANQMRLILHTAAYWLLWTVRQAMPDSAKLAKAEFGTIRLRLLKVGARIIETASRIRIAFASACPDADLFRQIALRLRAAPA</sequence>
<dbReference type="RefSeq" id="WP_184203176.1">
    <property type="nucleotide sequence ID" value="NZ_JACIIV010000053.1"/>
</dbReference>
<dbReference type="NCBIfam" id="NF033539">
    <property type="entry name" value="transpos_IS1380"/>
    <property type="match status" value="1"/>
</dbReference>
<dbReference type="InterPro" id="IPR025668">
    <property type="entry name" value="Tnp_DDE_dom"/>
</dbReference>
<gene>
    <name evidence="2" type="ORF">FHS79_003669</name>
</gene>
<dbReference type="Proteomes" id="UP000538147">
    <property type="component" value="Unassembled WGS sequence"/>
</dbReference>
<evidence type="ECO:0000259" key="1">
    <source>
        <dbReference type="Pfam" id="PF13701"/>
    </source>
</evidence>
<protein>
    <recommendedName>
        <fullName evidence="1">Transposase DDE domain-containing protein</fullName>
    </recommendedName>
</protein>
<comment type="caution">
    <text evidence="2">The sequence shown here is derived from an EMBL/GenBank/DDBJ whole genome shotgun (WGS) entry which is preliminary data.</text>
</comment>
<proteinExistence type="predicted"/>
<dbReference type="Pfam" id="PF13701">
    <property type="entry name" value="DDE_Tnp_1_4"/>
    <property type="match status" value="1"/>
</dbReference>
<dbReference type="SUPFAM" id="SSF53098">
    <property type="entry name" value="Ribonuclease H-like"/>
    <property type="match status" value="1"/>
</dbReference>
<organism evidence="2 3">
    <name type="scientific">Polymorphobacter multimanifer</name>
    <dbReference type="NCBI Taxonomy" id="1070431"/>
    <lineage>
        <taxon>Bacteria</taxon>
        <taxon>Pseudomonadati</taxon>
        <taxon>Pseudomonadota</taxon>
        <taxon>Alphaproteobacteria</taxon>
        <taxon>Sphingomonadales</taxon>
        <taxon>Sphingosinicellaceae</taxon>
        <taxon>Polymorphobacter</taxon>
    </lineage>
</organism>
<dbReference type="InterPro" id="IPR047960">
    <property type="entry name" value="Transpos_IS1380"/>
</dbReference>
<accession>A0A841LBF4</accession>
<dbReference type="AlphaFoldDB" id="A0A841LBF4"/>
<reference evidence="2 3" key="1">
    <citation type="submission" date="2020-08" db="EMBL/GenBank/DDBJ databases">
        <title>Genomic Encyclopedia of Type Strains, Phase IV (KMG-IV): sequencing the most valuable type-strain genomes for metagenomic binning, comparative biology and taxonomic classification.</title>
        <authorList>
            <person name="Goeker M."/>
        </authorList>
    </citation>
    <scope>NUCLEOTIDE SEQUENCE [LARGE SCALE GENOMIC DNA]</scope>
    <source>
        <strain evidence="2 3">DSM 102189</strain>
    </source>
</reference>
<evidence type="ECO:0000313" key="3">
    <source>
        <dbReference type="Proteomes" id="UP000538147"/>
    </source>
</evidence>
<keyword evidence="3" id="KW-1185">Reference proteome</keyword>